<gene>
    <name evidence="1" type="ordered locus">HEAR0138</name>
</gene>
<accession>A4G1I6</accession>
<dbReference type="OrthoDB" id="8720220at2"/>
<dbReference type="HOGENOM" id="CLU_172469_0_0_4"/>
<dbReference type="KEGG" id="har:HEAR0138"/>
<evidence type="ECO:0000313" key="1">
    <source>
        <dbReference type="EMBL" id="CAL60373.1"/>
    </source>
</evidence>
<evidence type="ECO:0000313" key="2">
    <source>
        <dbReference type="Proteomes" id="UP000006697"/>
    </source>
</evidence>
<sequence>MLPVQASSPDAWKVLYDATATACVKQSGLKKPRVIEGPVLFSNVILYKIKGTWQQAHMKGRAGKVYCLHPYPNGEPEIVDAP</sequence>
<dbReference type="AlphaFoldDB" id="A4G1I6"/>
<organism evidence="1 2">
    <name type="scientific">Herminiimonas arsenicoxydans</name>
    <dbReference type="NCBI Taxonomy" id="204773"/>
    <lineage>
        <taxon>Bacteria</taxon>
        <taxon>Pseudomonadati</taxon>
        <taxon>Pseudomonadota</taxon>
        <taxon>Betaproteobacteria</taxon>
        <taxon>Burkholderiales</taxon>
        <taxon>Oxalobacteraceae</taxon>
        <taxon>Herminiimonas</taxon>
    </lineage>
</organism>
<proteinExistence type="predicted"/>
<reference evidence="1 2" key="1">
    <citation type="journal article" date="2007" name="PLoS Genet.">
        <title>A tale of two oxidation states: bacterial colonization of arsenic-rich environments.</title>
        <authorList>
            <person name="Muller D."/>
            <person name="Medigue C."/>
            <person name="Koechler S."/>
            <person name="Barbe V."/>
            <person name="Barakat M."/>
            <person name="Talla E."/>
            <person name="Bonnefoy V."/>
            <person name="Krin E."/>
            <person name="Arsene-Ploetze F."/>
            <person name="Carapito C."/>
            <person name="Chandler M."/>
            <person name="Cournoyer B."/>
            <person name="Cruveiller S."/>
            <person name="Dossat C."/>
            <person name="Duval S."/>
            <person name="Heymann M."/>
            <person name="Leize E."/>
            <person name="Lieutaud A."/>
            <person name="Lievremont D."/>
            <person name="Makita Y."/>
            <person name="Mangenot S."/>
            <person name="Nitschke W."/>
            <person name="Ortet P."/>
            <person name="Perdrial N."/>
            <person name="Schoepp B."/>
            <person name="Siguier N."/>
            <person name="Simeonova D.D."/>
            <person name="Rouy Z."/>
            <person name="Segurens B."/>
            <person name="Turlin E."/>
            <person name="Vallenet D."/>
            <person name="Van Dorsselaer A."/>
            <person name="Weiss S."/>
            <person name="Weissenbach J."/>
            <person name="Lett M.C."/>
            <person name="Danchin A."/>
            <person name="Bertin P.N."/>
        </authorList>
    </citation>
    <scope>NUCLEOTIDE SEQUENCE [LARGE SCALE GENOMIC DNA]</scope>
    <source>
        <strain evidence="2">ULPAs1</strain>
    </source>
</reference>
<dbReference type="EMBL" id="CU207211">
    <property type="protein sequence ID" value="CAL60373.1"/>
    <property type="molecule type" value="Genomic_DNA"/>
</dbReference>
<keyword evidence="2" id="KW-1185">Reference proteome</keyword>
<dbReference type="eggNOG" id="ENOG5031P7Y">
    <property type="taxonomic scope" value="Bacteria"/>
</dbReference>
<name>A4G1I6_HERAR</name>
<dbReference type="Proteomes" id="UP000006697">
    <property type="component" value="Chromosome"/>
</dbReference>
<protein>
    <submittedName>
        <fullName evidence="1">Uncharacterized protein</fullName>
    </submittedName>
</protein>